<dbReference type="InterPro" id="IPR014993">
    <property type="entry name" value="DUF1841"/>
</dbReference>
<protein>
    <submittedName>
        <fullName evidence="1">Uncharacterized protein DUF1841</fullName>
    </submittedName>
</protein>
<dbReference type="EMBL" id="SMFX01000001">
    <property type="protein sequence ID" value="TCK18775.1"/>
    <property type="molecule type" value="Genomic_DNA"/>
</dbReference>
<gene>
    <name evidence="1" type="ORF">DFR30_2059</name>
</gene>
<keyword evidence="2" id="KW-1185">Reference proteome</keyword>
<sequence>MLFGQDRDQLRGYYCKAWQARCKGMPLDPLQAQIINVIEQHPEYQPLLENPEQALGQDYLPELGETNPFLHMGMHLGLREQIDTDRPAGIKSLYRQLLDQCPEAHELEHKMMECLAEMIWQAQKNGTAPDEAHYLDCLQSLQKER</sequence>
<evidence type="ECO:0000313" key="2">
    <source>
        <dbReference type="Proteomes" id="UP000295707"/>
    </source>
</evidence>
<accession>A0A4R1HEM8</accession>
<proteinExistence type="predicted"/>
<name>A0A4R1HEM8_9GAMM</name>
<organism evidence="1 2">
    <name type="scientific">Thiogranum longum</name>
    <dbReference type="NCBI Taxonomy" id="1537524"/>
    <lineage>
        <taxon>Bacteria</taxon>
        <taxon>Pseudomonadati</taxon>
        <taxon>Pseudomonadota</taxon>
        <taxon>Gammaproteobacteria</taxon>
        <taxon>Chromatiales</taxon>
        <taxon>Ectothiorhodospiraceae</taxon>
        <taxon>Thiogranum</taxon>
    </lineage>
</organism>
<comment type="caution">
    <text evidence="1">The sequence shown here is derived from an EMBL/GenBank/DDBJ whole genome shotgun (WGS) entry which is preliminary data.</text>
</comment>
<dbReference type="AlphaFoldDB" id="A0A4R1HEM8"/>
<dbReference type="RefSeq" id="WP_243640722.1">
    <property type="nucleotide sequence ID" value="NZ_SMFX01000001.1"/>
</dbReference>
<evidence type="ECO:0000313" key="1">
    <source>
        <dbReference type="EMBL" id="TCK18775.1"/>
    </source>
</evidence>
<reference evidence="1 2" key="1">
    <citation type="submission" date="2019-03" db="EMBL/GenBank/DDBJ databases">
        <title>Genomic Encyclopedia of Type Strains, Phase IV (KMG-IV): sequencing the most valuable type-strain genomes for metagenomic binning, comparative biology and taxonomic classification.</title>
        <authorList>
            <person name="Goeker M."/>
        </authorList>
    </citation>
    <scope>NUCLEOTIDE SEQUENCE [LARGE SCALE GENOMIC DNA]</scope>
    <source>
        <strain evidence="1 2">DSM 19610</strain>
    </source>
</reference>
<dbReference type="Proteomes" id="UP000295707">
    <property type="component" value="Unassembled WGS sequence"/>
</dbReference>
<dbReference type="Pfam" id="PF08897">
    <property type="entry name" value="DUF1841"/>
    <property type="match status" value="1"/>
</dbReference>